<dbReference type="SUPFAM" id="SSF52540">
    <property type="entry name" value="P-loop containing nucleoside triphosphate hydrolases"/>
    <property type="match status" value="2"/>
</dbReference>
<protein>
    <recommendedName>
        <fullName evidence="2">VWFA domain-containing protein</fullName>
    </recommendedName>
</protein>
<dbReference type="GO" id="GO:0016887">
    <property type="term" value="F:ATP hydrolysis activity"/>
    <property type="evidence" value="ECO:0007669"/>
    <property type="project" value="InterPro"/>
</dbReference>
<dbReference type="PANTHER" id="PTHR21610:SF9">
    <property type="entry name" value="VON WILLEBRAND FACTOR A DOMAIN-CONTAINING PROTEIN 8"/>
    <property type="match status" value="1"/>
</dbReference>
<name>A0A2A3EQ17_APICC</name>
<evidence type="ECO:0000256" key="1">
    <source>
        <dbReference type="SAM" id="MobiDB-lite"/>
    </source>
</evidence>
<dbReference type="STRING" id="94128.A0A2A3EQ17"/>
<organism evidence="3 4">
    <name type="scientific">Apis cerana cerana</name>
    <name type="common">Oriental honeybee</name>
    <dbReference type="NCBI Taxonomy" id="94128"/>
    <lineage>
        <taxon>Eukaryota</taxon>
        <taxon>Metazoa</taxon>
        <taxon>Ecdysozoa</taxon>
        <taxon>Arthropoda</taxon>
        <taxon>Hexapoda</taxon>
        <taxon>Insecta</taxon>
        <taxon>Pterygota</taxon>
        <taxon>Neoptera</taxon>
        <taxon>Endopterygota</taxon>
        <taxon>Hymenoptera</taxon>
        <taxon>Apocrita</taxon>
        <taxon>Aculeata</taxon>
        <taxon>Apoidea</taxon>
        <taxon>Anthophila</taxon>
        <taxon>Apidae</taxon>
        <taxon>Apis</taxon>
    </lineage>
</organism>
<sequence>MPAIWSSSERPISVRTIWVDGIRHAILSPDDPLIHSESRRRSRISRNKTYSTEYQQLESRLDRLNSCFTNLQMVVKKNLSETKTTSSPMYRKLSAPPCSRISTSISDNSIIESLLNDNKKIKKKYGCYKAIKENSNFIIDNYLFKNNIHREKTSESEPNFKLNITECRNIEETSDVFWNPLFERVLQWLDFSGRTQNFMNDFEDHPTEKIIDEEKQKWSLTKRRMPHLKCDYFEEKERITMRNYKLRKESNLENFKREENKITQSRFLKIKNTKEEIQEFNETLNSGETFIKSNEEELENRMKEKVSSTIMSSPGRLKLHIEQLDTLKNLATHTDITKLRQLLSCSHAFVTQEAVSLGLPDFPLDNLSSVTIIMDKCPNLSVFDIFYRCYPYKLFLAKDGQNAVETILETFDVSKITKKDSKISNIDKKNEEQNSVNISIKYADNEIGLNVSCGNKNINEKGNKYVETNYQNNLLTNMLESHLVSDFCLIGPKGCGKSITVQTLANLLGYEVEPVVLYQDMTSRDLIQQRTTLSNGDTVWKNSPLVDAALHGKLAILDGINRIDPSTLAILHRLVHDRELQLHDGKRLIRTDRYDEIKKKYDKSDAELYESGVLRIHPSFRIVALAESPIVNASSRQWLNSELLSLFLFHEMRPLTKSEEIHIIRTKYGEPSTALLNILELAHVLRSSNDPTLQSLASSLSTRQLLRIAERMHKFQNDDTYNAVHRACLARFLPAIAKQALEDCCNRMGIVPTKSVVDENVKCQIIGNTVQIGNTVVERYNTTALTKVPDILFYDVPQHIALLENLLQDFSLGQHLLLVGNQGVGKNKIVDRLLQLLNRPREYIQLHRDTTVQTLTLQPMVRDGKVVYEDSPLVQAVKLGHVLVVDEADKAPTHVTCILKTLVESGEMILSDGRRIVSSLTSNIDNSNKILLHQDFKMIILANRPGFPFLGNDFFGALGDLFSTHTVDNPSVENEIHLLKQYGPNVDEKIIFKLVKAFGKLRNMADQGLVSYPYSTREVVNIVKHLEKFPQESLANVVRNVFDFDRYSEETFNTLVSVLHEYGIPIGTNPANIALAKEISLPENQVSTIWNFSNKQEVLRVQEKYIKLKPPKNLMQKFLPLDRIEARSALFTELQSYWTIPLNNVNNNISVVAGLAITKGTKNDGTDDIINVLTMNPLKIFSINQESDKIQETLLYGLINYEESNSLRFTMATDNNQNILVYEEINDVLLLLNLNEGSVRKIEMLSFFDAASNKITNVLKNMNIRRKMKSDLLKSHNQIIFYTYNSNKIEVIDLNLMCFYTINLPFKIRSILLPSEKKWLIDDIERNNSLNSNLLSAALKQKIDSPNRLLVSDNTYANIAVGFPDLDSFNELYSWPRPKSSNNFTPTITMDNGQIIKVVTPQEVPDDVFPKTGQNYGIARYLEIVDIVNHKLRYIPVPEPINISQISQFIYPNKYFLHISSKSNQDLVTVDTGGCVRLWETSLVNIEKSLGTWRRMVGDDNENLQITKERYSGLDVSGPKHGKIDEKNEPHVGGNTWAGGTGGRDTAGLGGKGGPYRLDAGHTVHQLSDEEKNAVPEHIKKAAREMGLKVFQQRLREINMSEYDHQLYSQFSNAVQKEVQALRTIIDSLQAKSKERQWCRHQTSGELDDTKLIEGLTGERTIYRRRAEKEPELGTPLSKSKRLKLVVDVSGSMYRFNGYDGRLDREMEACIMVMEAFNGYEGKFQYDIVGHSGDDYGIVFVNHTHPPVNNKRRLEIIKTMHAHSQFCMSGDNTLEATQHAIANLAKEDADECIVVVLSDANFERYGIRPEIFAKILTSNPNVNAFAIFIGSLGNQAFNLTKKITAGRAFVCMDLKDIPRILQQIFAASLLSTTQSN</sequence>
<dbReference type="Pfam" id="PF07728">
    <property type="entry name" value="AAA_5"/>
    <property type="match status" value="2"/>
</dbReference>
<dbReference type="Gene3D" id="3.40.50.410">
    <property type="entry name" value="von Willebrand factor, type A domain"/>
    <property type="match status" value="1"/>
</dbReference>
<evidence type="ECO:0000313" key="3">
    <source>
        <dbReference type="EMBL" id="PBC33797.1"/>
    </source>
</evidence>
<evidence type="ECO:0000259" key="2">
    <source>
        <dbReference type="PROSITE" id="PS50234"/>
    </source>
</evidence>
<reference evidence="3 4" key="1">
    <citation type="submission" date="2014-07" db="EMBL/GenBank/DDBJ databases">
        <title>Genomic and transcriptomic analysis on Apis cerana provide comprehensive insights into honey bee biology.</title>
        <authorList>
            <person name="Diao Q."/>
            <person name="Sun L."/>
            <person name="Zheng H."/>
            <person name="Zheng H."/>
            <person name="Xu S."/>
            <person name="Wang S."/>
            <person name="Zeng Z."/>
            <person name="Hu F."/>
            <person name="Su S."/>
            <person name="Wu J."/>
        </authorList>
    </citation>
    <scope>NUCLEOTIDE SEQUENCE [LARGE SCALE GENOMIC DNA]</scope>
    <source>
        <tissue evidence="3">Pupae without intestine</tissue>
    </source>
</reference>
<dbReference type="InterPro" id="IPR039891">
    <property type="entry name" value="VWA8"/>
</dbReference>
<dbReference type="EMBL" id="KZ288195">
    <property type="protein sequence ID" value="PBC33797.1"/>
    <property type="molecule type" value="Genomic_DNA"/>
</dbReference>
<dbReference type="PROSITE" id="PS50234">
    <property type="entry name" value="VWFA"/>
    <property type="match status" value="1"/>
</dbReference>
<dbReference type="InterPro" id="IPR027417">
    <property type="entry name" value="P-loop_NTPase"/>
</dbReference>
<dbReference type="GO" id="GO:0005524">
    <property type="term" value="F:ATP binding"/>
    <property type="evidence" value="ECO:0007669"/>
    <property type="project" value="InterPro"/>
</dbReference>
<gene>
    <name evidence="3" type="ORF">APICC_03474</name>
</gene>
<feature type="compositionally biased region" description="Gly residues" evidence="1">
    <location>
        <begin position="1536"/>
        <end position="1550"/>
    </location>
</feature>
<dbReference type="FunFam" id="3.40.50.300:FF:000663">
    <property type="entry name" value="von Willebrand factor A domain containing 8"/>
    <property type="match status" value="1"/>
</dbReference>
<dbReference type="GO" id="GO:0005737">
    <property type="term" value="C:cytoplasm"/>
    <property type="evidence" value="ECO:0007669"/>
    <property type="project" value="TreeGrafter"/>
</dbReference>
<dbReference type="PANTHER" id="PTHR21610">
    <property type="entry name" value="VON WILLEBRAND FACTOR A DOMAIN-CONTAINING PROTEIN 8"/>
    <property type="match status" value="1"/>
</dbReference>
<dbReference type="SMART" id="SM00327">
    <property type="entry name" value="VWA"/>
    <property type="match status" value="1"/>
</dbReference>
<accession>A0A2A3EQ17</accession>
<evidence type="ECO:0000313" key="4">
    <source>
        <dbReference type="Proteomes" id="UP000242457"/>
    </source>
</evidence>
<feature type="region of interest" description="Disordered" evidence="1">
    <location>
        <begin position="1515"/>
        <end position="1550"/>
    </location>
</feature>
<feature type="domain" description="VWFA" evidence="2">
    <location>
        <begin position="1682"/>
        <end position="1864"/>
    </location>
</feature>
<dbReference type="GO" id="GO:0032991">
    <property type="term" value="C:protein-containing complex"/>
    <property type="evidence" value="ECO:0007669"/>
    <property type="project" value="UniProtKB-ARBA"/>
</dbReference>
<dbReference type="InterPro" id="IPR011704">
    <property type="entry name" value="ATPase_dyneun-rel_AAA"/>
</dbReference>
<dbReference type="SUPFAM" id="SSF53300">
    <property type="entry name" value="vWA-like"/>
    <property type="match status" value="1"/>
</dbReference>
<proteinExistence type="predicted"/>
<dbReference type="SMART" id="SM00382">
    <property type="entry name" value="AAA"/>
    <property type="match status" value="2"/>
</dbReference>
<dbReference type="InterPro" id="IPR002035">
    <property type="entry name" value="VWF_A"/>
</dbReference>
<dbReference type="Proteomes" id="UP000242457">
    <property type="component" value="Unassembled WGS sequence"/>
</dbReference>
<dbReference type="InterPro" id="IPR036465">
    <property type="entry name" value="vWFA_dom_sf"/>
</dbReference>
<keyword evidence="4" id="KW-1185">Reference proteome</keyword>
<dbReference type="OrthoDB" id="5186at2759"/>
<dbReference type="InterPro" id="IPR003593">
    <property type="entry name" value="AAA+_ATPase"/>
</dbReference>
<dbReference type="Gene3D" id="3.40.50.300">
    <property type="entry name" value="P-loop containing nucleotide triphosphate hydrolases"/>
    <property type="match status" value="2"/>
</dbReference>